<evidence type="ECO:0000256" key="2">
    <source>
        <dbReference type="ARBA" id="ARBA00006843"/>
    </source>
</evidence>
<accession>A0ABM1JSQ6</accession>
<evidence type="ECO:0000256" key="5">
    <source>
        <dbReference type="ARBA" id="ARBA00023136"/>
    </source>
</evidence>
<evidence type="ECO:0000313" key="9">
    <source>
        <dbReference type="RefSeq" id="XP_015264493.1"/>
    </source>
</evidence>
<dbReference type="InterPro" id="IPR007593">
    <property type="entry name" value="CD225/Dispanin_fam"/>
</dbReference>
<keyword evidence="5 7" id="KW-0472">Membrane</keyword>
<sequence length="154" mass="16906">MQHLNYQEGAHFPQNLPPYSDKQPYNQQPPPADGLANPTMQTQYQLYYAPYGAVPGQGSVVQFPVHTTFVIPVQPTHEPDYLAYSICTMLFCFLPLGIAALVYSILTRDANRMGNSFEAKQNSRMARNLAHSALGIGIALLIAIILVIVAGSMP</sequence>
<proteinExistence type="inferred from homology"/>
<feature type="region of interest" description="Disordered" evidence="6">
    <location>
        <begin position="11"/>
        <end position="36"/>
    </location>
</feature>
<keyword evidence="8" id="KW-1185">Reference proteome</keyword>
<name>A0ABM1JSQ6_GEKJA</name>
<protein>
    <submittedName>
        <fullName evidence="9">Proline-rich transmembrane protein 1-like</fullName>
    </submittedName>
</protein>
<dbReference type="Pfam" id="PF04505">
    <property type="entry name" value="CD225"/>
    <property type="match status" value="1"/>
</dbReference>
<evidence type="ECO:0000313" key="8">
    <source>
        <dbReference type="Proteomes" id="UP000694871"/>
    </source>
</evidence>
<feature type="transmembrane region" description="Helical" evidence="7">
    <location>
        <begin position="81"/>
        <end position="107"/>
    </location>
</feature>
<keyword evidence="3 7" id="KW-0812">Transmembrane</keyword>
<evidence type="ECO:0000256" key="7">
    <source>
        <dbReference type="SAM" id="Phobius"/>
    </source>
</evidence>
<evidence type="ECO:0000256" key="4">
    <source>
        <dbReference type="ARBA" id="ARBA00022989"/>
    </source>
</evidence>
<dbReference type="PANTHER" id="PTHR14948">
    <property type="entry name" value="NG5"/>
    <property type="match status" value="1"/>
</dbReference>
<dbReference type="GeneID" id="107108560"/>
<comment type="similarity">
    <text evidence="2">Belongs to the CD225/Dispanin family.</text>
</comment>
<dbReference type="Proteomes" id="UP000694871">
    <property type="component" value="Unplaced"/>
</dbReference>
<evidence type="ECO:0000256" key="3">
    <source>
        <dbReference type="ARBA" id="ARBA00022692"/>
    </source>
</evidence>
<feature type="transmembrane region" description="Helical" evidence="7">
    <location>
        <begin position="128"/>
        <end position="151"/>
    </location>
</feature>
<organism evidence="8 9">
    <name type="scientific">Gekko japonicus</name>
    <name type="common">Schlegel's Japanese gecko</name>
    <dbReference type="NCBI Taxonomy" id="146911"/>
    <lineage>
        <taxon>Eukaryota</taxon>
        <taxon>Metazoa</taxon>
        <taxon>Chordata</taxon>
        <taxon>Craniata</taxon>
        <taxon>Vertebrata</taxon>
        <taxon>Euteleostomi</taxon>
        <taxon>Lepidosauria</taxon>
        <taxon>Squamata</taxon>
        <taxon>Bifurcata</taxon>
        <taxon>Gekkota</taxon>
        <taxon>Gekkonidae</taxon>
        <taxon>Gekkoninae</taxon>
        <taxon>Gekko</taxon>
    </lineage>
</organism>
<dbReference type="RefSeq" id="XP_015264493.1">
    <property type="nucleotide sequence ID" value="XM_015409007.1"/>
</dbReference>
<reference evidence="9" key="1">
    <citation type="submission" date="2025-08" db="UniProtKB">
        <authorList>
            <consortium name="RefSeq"/>
        </authorList>
    </citation>
    <scope>IDENTIFICATION</scope>
</reference>
<keyword evidence="4 7" id="KW-1133">Transmembrane helix</keyword>
<evidence type="ECO:0000256" key="6">
    <source>
        <dbReference type="SAM" id="MobiDB-lite"/>
    </source>
</evidence>
<gene>
    <name evidence="9" type="primary">LOC107108560</name>
</gene>
<evidence type="ECO:0000256" key="1">
    <source>
        <dbReference type="ARBA" id="ARBA00004370"/>
    </source>
</evidence>
<comment type="subcellular location">
    <subcellularLocation>
        <location evidence="1">Membrane</location>
    </subcellularLocation>
</comment>
<dbReference type="PANTHER" id="PTHR14948:SF46">
    <property type="entry name" value="DISPANIN SUBFAMILY A MEMBER 2B-LIKE-RELATED"/>
    <property type="match status" value="1"/>
</dbReference>
<dbReference type="InterPro" id="IPR051423">
    <property type="entry name" value="CD225/Dispanin"/>
</dbReference>